<sequence>MNTSTSVQSGSSPFDFFNFDLSLPFTDKVPQVTENTFVGKNSASASTNFPQPTQDAELLKQLSFIPGLKEILMLRQVHALEHATVWVLSESKSVYTHGTEANTVQVDNELLGGLSTEQGFYLYGEVNISDLRRAVTLALHRLTNGEWDLAVHPRCGTNLSVAMLLTAGLAVGVNLLLPFRPIEQLIGLGLAATTASELAPDLGTMAQRYLTTAIPFNLKIENIIRKRDVWGRDAHFIKVTWQE</sequence>
<reference evidence="1 2" key="1">
    <citation type="submission" date="2017-06" db="EMBL/GenBank/DDBJ databases">
        <title>Genome sequencing of cyanobaciteial culture collection at National Institute for Environmental Studies (NIES).</title>
        <authorList>
            <person name="Hirose Y."/>
            <person name="Shimura Y."/>
            <person name="Fujisawa T."/>
            <person name="Nakamura Y."/>
            <person name="Kawachi M."/>
        </authorList>
    </citation>
    <scope>NUCLEOTIDE SEQUENCE [LARGE SCALE GENOMIC DNA]</scope>
    <source>
        <strain evidence="1 2">NIES-37</strain>
    </source>
</reference>
<accession>A0A1Z4MYB3</accession>
<organism evidence="1 2">
    <name type="scientific">Tolypothrix tenuis PCC 7101</name>
    <dbReference type="NCBI Taxonomy" id="231146"/>
    <lineage>
        <taxon>Bacteria</taxon>
        <taxon>Bacillati</taxon>
        <taxon>Cyanobacteriota</taxon>
        <taxon>Cyanophyceae</taxon>
        <taxon>Nostocales</taxon>
        <taxon>Tolypothrichaceae</taxon>
        <taxon>Tolypothrix</taxon>
    </lineage>
</organism>
<gene>
    <name evidence="1" type="ORF">NIES37_24020</name>
</gene>
<dbReference type="EMBL" id="AP018248">
    <property type="protein sequence ID" value="BAY98452.1"/>
    <property type="molecule type" value="Genomic_DNA"/>
</dbReference>
<proteinExistence type="predicted"/>
<dbReference type="Pfam" id="PF19928">
    <property type="entry name" value="DUF6391"/>
    <property type="match status" value="1"/>
</dbReference>
<protein>
    <submittedName>
        <fullName evidence="1">Uncharacterized protein</fullName>
    </submittedName>
</protein>
<evidence type="ECO:0000313" key="2">
    <source>
        <dbReference type="Proteomes" id="UP000218785"/>
    </source>
</evidence>
<dbReference type="RefSeq" id="WP_096575860.1">
    <property type="nucleotide sequence ID" value="NZ_CAWNJS010000001.1"/>
</dbReference>
<dbReference type="KEGG" id="ttq:NIES37_24020"/>
<dbReference type="AlphaFoldDB" id="A0A1Z4MYB3"/>
<dbReference type="Proteomes" id="UP000218785">
    <property type="component" value="Chromosome"/>
</dbReference>
<keyword evidence="2" id="KW-1185">Reference proteome</keyword>
<evidence type="ECO:0000313" key="1">
    <source>
        <dbReference type="EMBL" id="BAY98452.1"/>
    </source>
</evidence>
<name>A0A1Z4MYB3_9CYAN</name>